<accession>A0A8U0A6G9</accession>
<evidence type="ECO:0000313" key="1">
    <source>
        <dbReference type="EMBL" id="UPM44459.1"/>
    </source>
</evidence>
<reference evidence="1" key="1">
    <citation type="submission" date="2022-04" db="EMBL/GenBank/DDBJ databases">
        <title>Halocatena sp. nov., isolated from a salt lake.</title>
        <authorList>
            <person name="Cui H.-L."/>
        </authorList>
    </citation>
    <scope>NUCLEOTIDE SEQUENCE</scope>
    <source>
        <strain evidence="1">AD-1</strain>
        <plasmid evidence="1">unnamed1</plasmid>
    </source>
</reference>
<dbReference type="KEGG" id="haad:MW046_13520"/>
<dbReference type="Proteomes" id="UP000831768">
    <property type="component" value="Plasmid unnamed1"/>
</dbReference>
<evidence type="ECO:0000313" key="2">
    <source>
        <dbReference type="Proteomes" id="UP000831768"/>
    </source>
</evidence>
<name>A0A8U0A6G9_9EURY</name>
<geneLocation type="plasmid" evidence="1 2">
    <name>unnamed1</name>
</geneLocation>
<dbReference type="AlphaFoldDB" id="A0A8U0A6G9"/>
<proteinExistence type="predicted"/>
<keyword evidence="2" id="KW-1185">Reference proteome</keyword>
<sequence length="77" mass="8359">MRHQLSLVEGKLLGVRRTVPSDGRSLAGAVHRGTSVGPGQNTYIGAYRSVNRDEPRTSVYRVGELVVASIGNLLLWI</sequence>
<protein>
    <submittedName>
        <fullName evidence="1">Uncharacterized protein</fullName>
    </submittedName>
</protein>
<gene>
    <name evidence="1" type="ORF">MW046_13520</name>
</gene>
<dbReference type="RefSeq" id="WP_247995113.1">
    <property type="nucleotide sequence ID" value="NZ_CP096020.1"/>
</dbReference>
<keyword evidence="1" id="KW-0614">Plasmid</keyword>
<dbReference type="GeneID" id="71929085"/>
<dbReference type="EMBL" id="CP096020">
    <property type="protein sequence ID" value="UPM44459.1"/>
    <property type="molecule type" value="Genomic_DNA"/>
</dbReference>
<organism evidence="1 2">
    <name type="scientific">Halocatena salina</name>
    <dbReference type="NCBI Taxonomy" id="2934340"/>
    <lineage>
        <taxon>Archaea</taxon>
        <taxon>Methanobacteriati</taxon>
        <taxon>Methanobacteriota</taxon>
        <taxon>Stenosarchaea group</taxon>
        <taxon>Halobacteria</taxon>
        <taxon>Halobacteriales</taxon>
        <taxon>Natronomonadaceae</taxon>
        <taxon>Halocatena</taxon>
    </lineage>
</organism>